<evidence type="ECO:0000313" key="3">
    <source>
        <dbReference type="Proteomes" id="UP001328107"/>
    </source>
</evidence>
<evidence type="ECO:0008006" key="4">
    <source>
        <dbReference type="Google" id="ProtNLM"/>
    </source>
</evidence>
<gene>
    <name evidence="2" type="ORF">PMAYCL1PPCAC_33260</name>
</gene>
<keyword evidence="3" id="KW-1185">Reference proteome</keyword>
<dbReference type="PANTHER" id="PTHR22991">
    <property type="entry name" value="PROTEIN CBG13490"/>
    <property type="match status" value="1"/>
</dbReference>
<comment type="caution">
    <text evidence="2">The sequence shown here is derived from an EMBL/GenBank/DDBJ whole genome shotgun (WGS) entry which is preliminary data.</text>
</comment>
<dbReference type="Gene3D" id="3.10.100.10">
    <property type="entry name" value="Mannose-Binding Protein A, subunit A"/>
    <property type="match status" value="1"/>
</dbReference>
<reference evidence="3" key="1">
    <citation type="submission" date="2022-10" db="EMBL/GenBank/DDBJ databases">
        <title>Genome assembly of Pristionchus species.</title>
        <authorList>
            <person name="Yoshida K."/>
            <person name="Sommer R.J."/>
        </authorList>
    </citation>
    <scope>NUCLEOTIDE SEQUENCE [LARGE SCALE GENOMIC DNA]</scope>
    <source>
        <strain evidence="3">RS5460</strain>
    </source>
</reference>
<sequence>EIVCCDCPADFDIVAEECRGLYTTVLSQKTDTLAVSIEKCQEIEHHPIIIRNIDDQMYWMNNRWSNSVRVIGLMCNNTFKLWQWIDGSAMLFKPQKYDKELDEDCRPGNSWYLFPVAILFLVSNQTMFFADAP</sequence>
<dbReference type="InterPro" id="IPR016187">
    <property type="entry name" value="CTDL_fold"/>
</dbReference>
<proteinExistence type="predicted"/>
<dbReference type="AlphaFoldDB" id="A0AAN5DGE7"/>
<dbReference type="Proteomes" id="UP001328107">
    <property type="component" value="Unassembled WGS sequence"/>
</dbReference>
<evidence type="ECO:0000256" key="1">
    <source>
        <dbReference type="ARBA" id="ARBA00023157"/>
    </source>
</evidence>
<name>A0AAN5DGE7_9BILA</name>
<evidence type="ECO:0000313" key="2">
    <source>
        <dbReference type="EMBL" id="GMR63066.1"/>
    </source>
</evidence>
<feature type="non-terminal residue" evidence="2">
    <location>
        <position position="1"/>
    </location>
</feature>
<dbReference type="SUPFAM" id="SSF56436">
    <property type="entry name" value="C-type lectin-like"/>
    <property type="match status" value="1"/>
</dbReference>
<accession>A0AAN5DGE7</accession>
<protein>
    <recommendedName>
        <fullName evidence="4">C-type lectin domain-containing protein</fullName>
    </recommendedName>
</protein>
<dbReference type="PANTHER" id="PTHR22991:SF40">
    <property type="entry name" value="PROTEIN CBG13490"/>
    <property type="match status" value="1"/>
</dbReference>
<dbReference type="InterPro" id="IPR016186">
    <property type="entry name" value="C-type_lectin-like/link_sf"/>
</dbReference>
<dbReference type="EMBL" id="BTRK01000006">
    <property type="protein sequence ID" value="GMR63066.1"/>
    <property type="molecule type" value="Genomic_DNA"/>
</dbReference>
<dbReference type="InterPro" id="IPR050976">
    <property type="entry name" value="Snaclec"/>
</dbReference>
<keyword evidence="1" id="KW-1015">Disulfide bond</keyword>
<organism evidence="2 3">
    <name type="scientific">Pristionchus mayeri</name>
    <dbReference type="NCBI Taxonomy" id="1317129"/>
    <lineage>
        <taxon>Eukaryota</taxon>
        <taxon>Metazoa</taxon>
        <taxon>Ecdysozoa</taxon>
        <taxon>Nematoda</taxon>
        <taxon>Chromadorea</taxon>
        <taxon>Rhabditida</taxon>
        <taxon>Rhabditina</taxon>
        <taxon>Diplogasteromorpha</taxon>
        <taxon>Diplogasteroidea</taxon>
        <taxon>Neodiplogasteridae</taxon>
        <taxon>Pristionchus</taxon>
    </lineage>
</organism>